<dbReference type="PANTHER" id="PTHR43326">
    <property type="entry name" value="METHIONYL-TRNA SYNTHETASE"/>
    <property type="match status" value="1"/>
</dbReference>
<protein>
    <recommendedName>
        <fullName evidence="7">Methionine--tRNA ligase, mitochondrial</fullName>
        <ecNumber evidence="1">6.1.1.10</ecNumber>
    </recommendedName>
    <alternativeName>
        <fullName evidence="8">Mitochondrial methionyl-tRNA synthetase</fullName>
    </alternativeName>
</protein>
<dbReference type="GO" id="GO:0005524">
    <property type="term" value="F:ATP binding"/>
    <property type="evidence" value="ECO:0007669"/>
    <property type="project" value="UniProtKB-KW"/>
</dbReference>
<evidence type="ECO:0000256" key="2">
    <source>
        <dbReference type="ARBA" id="ARBA00022598"/>
    </source>
</evidence>
<evidence type="ECO:0000256" key="8">
    <source>
        <dbReference type="ARBA" id="ARBA00030331"/>
    </source>
</evidence>
<dbReference type="Gene3D" id="3.40.50.620">
    <property type="entry name" value="HUPs"/>
    <property type="match status" value="1"/>
</dbReference>
<dbReference type="InterPro" id="IPR041872">
    <property type="entry name" value="Anticodon_Met"/>
</dbReference>
<dbReference type="InterPro" id="IPR014758">
    <property type="entry name" value="Met-tRNA_synth"/>
</dbReference>
<evidence type="ECO:0000256" key="6">
    <source>
        <dbReference type="ARBA" id="ARBA00023146"/>
    </source>
</evidence>
<dbReference type="CDD" id="cd00814">
    <property type="entry name" value="MetRS_core"/>
    <property type="match status" value="1"/>
</dbReference>
<dbReference type="EMBL" id="CAJPEX010003087">
    <property type="protein sequence ID" value="CAG0921830.1"/>
    <property type="molecule type" value="Genomic_DNA"/>
</dbReference>
<evidence type="ECO:0000256" key="7">
    <source>
        <dbReference type="ARBA" id="ARBA00026124"/>
    </source>
</evidence>
<gene>
    <name evidence="11" type="ORF">NMOB1V02_LOCUS9317</name>
</gene>
<keyword evidence="3 9" id="KW-0547">Nucleotide-binding</keyword>
<evidence type="ECO:0000259" key="10">
    <source>
        <dbReference type="Pfam" id="PF09334"/>
    </source>
</evidence>
<name>A0A7R9BW13_9CRUS</name>
<evidence type="ECO:0000256" key="5">
    <source>
        <dbReference type="ARBA" id="ARBA00022917"/>
    </source>
</evidence>
<dbReference type="CDD" id="cd07957">
    <property type="entry name" value="Anticodon_Ia_Met"/>
    <property type="match status" value="1"/>
</dbReference>
<dbReference type="EC" id="6.1.1.10" evidence="1"/>
<keyword evidence="4 9" id="KW-0067">ATP-binding</keyword>
<dbReference type="NCBIfam" id="TIGR00398">
    <property type="entry name" value="metG"/>
    <property type="match status" value="1"/>
</dbReference>
<dbReference type="Gene3D" id="1.10.730.10">
    <property type="entry name" value="Isoleucyl-tRNA Synthetase, Domain 1"/>
    <property type="match status" value="1"/>
</dbReference>
<keyword evidence="6 9" id="KW-0030">Aminoacyl-tRNA synthetase</keyword>
<evidence type="ECO:0000256" key="4">
    <source>
        <dbReference type="ARBA" id="ARBA00022840"/>
    </source>
</evidence>
<organism evidence="11">
    <name type="scientific">Notodromas monacha</name>
    <dbReference type="NCBI Taxonomy" id="399045"/>
    <lineage>
        <taxon>Eukaryota</taxon>
        <taxon>Metazoa</taxon>
        <taxon>Ecdysozoa</taxon>
        <taxon>Arthropoda</taxon>
        <taxon>Crustacea</taxon>
        <taxon>Oligostraca</taxon>
        <taxon>Ostracoda</taxon>
        <taxon>Podocopa</taxon>
        <taxon>Podocopida</taxon>
        <taxon>Cypridocopina</taxon>
        <taxon>Cypridoidea</taxon>
        <taxon>Cyprididae</taxon>
        <taxon>Notodromas</taxon>
    </lineage>
</organism>
<dbReference type="InterPro" id="IPR015413">
    <property type="entry name" value="Methionyl/Leucyl_tRNA_Synth"/>
</dbReference>
<dbReference type="OrthoDB" id="24670at2759"/>
<evidence type="ECO:0000313" key="11">
    <source>
        <dbReference type="EMBL" id="CAD7281678.1"/>
    </source>
</evidence>
<comment type="similarity">
    <text evidence="9">Belongs to the class-I aminoacyl-tRNA synthetase family.</text>
</comment>
<dbReference type="InterPro" id="IPR014729">
    <property type="entry name" value="Rossmann-like_a/b/a_fold"/>
</dbReference>
<dbReference type="PRINTS" id="PR01041">
    <property type="entry name" value="TRNASYNTHMET"/>
</dbReference>
<evidence type="ECO:0000313" key="12">
    <source>
        <dbReference type="Proteomes" id="UP000678499"/>
    </source>
</evidence>
<dbReference type="EMBL" id="OA885124">
    <property type="protein sequence ID" value="CAD7281678.1"/>
    <property type="molecule type" value="Genomic_DNA"/>
</dbReference>
<dbReference type="Pfam" id="PF09334">
    <property type="entry name" value="tRNA-synt_1g"/>
    <property type="match status" value="1"/>
</dbReference>
<dbReference type="GO" id="GO:0006431">
    <property type="term" value="P:methionyl-tRNA aminoacylation"/>
    <property type="evidence" value="ECO:0007669"/>
    <property type="project" value="InterPro"/>
</dbReference>
<dbReference type="PANTHER" id="PTHR43326:SF1">
    <property type="entry name" value="METHIONINE--TRNA LIGASE, MITOCHONDRIAL"/>
    <property type="match status" value="1"/>
</dbReference>
<keyword evidence="2 9" id="KW-0436">Ligase</keyword>
<dbReference type="AlphaFoldDB" id="A0A7R9BW13"/>
<feature type="domain" description="Methionyl/Leucyl tRNA synthetase" evidence="10">
    <location>
        <begin position="20"/>
        <end position="371"/>
    </location>
</feature>
<evidence type="ECO:0000256" key="1">
    <source>
        <dbReference type="ARBA" id="ARBA00012838"/>
    </source>
</evidence>
<dbReference type="InterPro" id="IPR033911">
    <property type="entry name" value="MetRS_core"/>
</dbReference>
<dbReference type="SUPFAM" id="SSF52374">
    <property type="entry name" value="Nucleotidylyl transferase"/>
    <property type="match status" value="1"/>
</dbReference>
<proteinExistence type="inferred from homology"/>
<dbReference type="SUPFAM" id="SSF47323">
    <property type="entry name" value="Anticodon-binding domain of a subclass of class I aminoacyl-tRNA synthetases"/>
    <property type="match status" value="1"/>
</dbReference>
<reference evidence="11" key="1">
    <citation type="submission" date="2020-11" db="EMBL/GenBank/DDBJ databases">
        <authorList>
            <person name="Tran Van P."/>
        </authorList>
    </citation>
    <scope>NUCLEOTIDE SEQUENCE</scope>
</reference>
<accession>A0A7R9BW13</accession>
<dbReference type="Gene3D" id="2.170.220.10">
    <property type="match status" value="1"/>
</dbReference>
<dbReference type="InterPro" id="IPR023457">
    <property type="entry name" value="Met-tRNA_synth_2"/>
</dbReference>
<dbReference type="GO" id="GO:0004825">
    <property type="term" value="F:methionine-tRNA ligase activity"/>
    <property type="evidence" value="ECO:0007669"/>
    <property type="project" value="UniProtKB-EC"/>
</dbReference>
<keyword evidence="12" id="KW-1185">Reference proteome</keyword>
<dbReference type="InterPro" id="IPR009080">
    <property type="entry name" value="tRNAsynth_Ia_anticodon-bd"/>
</dbReference>
<evidence type="ECO:0000256" key="3">
    <source>
        <dbReference type="ARBA" id="ARBA00022741"/>
    </source>
</evidence>
<dbReference type="Proteomes" id="UP000678499">
    <property type="component" value="Unassembled WGS sequence"/>
</dbReference>
<evidence type="ECO:0000256" key="9">
    <source>
        <dbReference type="RuleBase" id="RU363039"/>
    </source>
</evidence>
<sequence>MRRLLSKFFAQKPTRNLPKLVTTPIFYVNDVPHVGHLYTALLGDAWSRFQRLQGIDYHFTTGTDEHGLKVHQSALKHGEDPLAFCDKVSGRFRQLFAEFDIQHSDFIRTTEERHIEAVEFFWECMQLSRLVSKSTYEGWYDSLDEVFIPEVNTTRAGDQRLAVGSNHVLTWSSEENYVFDLPQLKDDLLTWVQGPNRIHPASFLPILEKLIEDEIHKVSISRPASRLSWGIPVPGDESQTIYVWLDALVNYLTVCGYPKLQFWPGTHIIGKDILKFHGVYWPAFLMAAGLMPPKQLVVHSHWLVDNVKMSKSIGNTVNPLALKDQFSVDGWRYFLLREGVLGHDGNFNAGKMAALLNAELADTLGNLVLRCASVKLNPEQVYPHGTRNDLFPASLVDQVSENFQNFYFYRGLEEIQGVLRKCNAFVQESEPWVLRKQGKEEKLREVLFIAMDICRRCSILLQPVVPNYAGSVLDALGVDSDSRTLEHARLCAGGWNLGTIRPKFNKIAL</sequence>
<keyword evidence="5 9" id="KW-0648">Protein biosynthesis</keyword>